<dbReference type="STRING" id="1227456.C450_13927"/>
<proteinExistence type="predicted"/>
<comment type="caution">
    <text evidence="2">The sequence shown here is derived from an EMBL/GenBank/DDBJ whole genome shotgun (WGS) entry which is preliminary data.</text>
</comment>
<dbReference type="InterPro" id="IPR002818">
    <property type="entry name" value="DJ-1/PfpI"/>
</dbReference>
<reference evidence="2 3" key="1">
    <citation type="journal article" date="2014" name="PLoS Genet.">
        <title>Phylogenetically driven sequencing of extremely halophilic archaea reveals strategies for static and dynamic osmo-response.</title>
        <authorList>
            <person name="Becker E.A."/>
            <person name="Seitzer P.M."/>
            <person name="Tritt A."/>
            <person name="Larsen D."/>
            <person name="Krusor M."/>
            <person name="Yao A.I."/>
            <person name="Wu D."/>
            <person name="Madern D."/>
            <person name="Eisen J.A."/>
            <person name="Darling A.E."/>
            <person name="Facciotti M.T."/>
        </authorList>
    </citation>
    <scope>NUCLEOTIDE SEQUENCE [LARGE SCALE GENOMIC DNA]</scope>
    <source>
        <strain evidence="2 3">DSM 8989</strain>
    </source>
</reference>
<keyword evidence="3" id="KW-1185">Reference proteome</keyword>
<dbReference type="Proteomes" id="UP000011625">
    <property type="component" value="Unassembled WGS sequence"/>
</dbReference>
<evidence type="ECO:0000313" key="3">
    <source>
        <dbReference type="Proteomes" id="UP000011625"/>
    </source>
</evidence>
<dbReference type="Gene3D" id="3.40.50.880">
    <property type="match status" value="1"/>
</dbReference>
<feature type="domain" description="DJ-1/PfpI" evidence="1">
    <location>
        <begin position="9"/>
        <end position="182"/>
    </location>
</feature>
<protein>
    <submittedName>
        <fullName evidence="2">ThiJ/PfpI domain-containing protein</fullName>
    </submittedName>
</protein>
<name>M0N240_9EURY</name>
<gene>
    <name evidence="2" type="ORF">C450_13927</name>
</gene>
<dbReference type="EMBL" id="AOME01000070">
    <property type="protein sequence ID" value="EMA50780.1"/>
    <property type="molecule type" value="Genomic_DNA"/>
</dbReference>
<dbReference type="SUPFAM" id="SSF52317">
    <property type="entry name" value="Class I glutamine amidotransferase-like"/>
    <property type="match status" value="1"/>
</dbReference>
<dbReference type="PANTHER" id="PTHR43130:SF3">
    <property type="entry name" value="HTH-TYPE TRANSCRIPTIONAL REGULATOR RV1931C"/>
    <property type="match status" value="1"/>
</dbReference>
<dbReference type="InterPro" id="IPR029062">
    <property type="entry name" value="Class_I_gatase-like"/>
</dbReference>
<sequence length="209" mass="21789">MAPRSPIESIAIVLYEGFDELDAIGPYEVFENAAEAGADLDVGLCTLEPTNRVTASHGLVVEPAGALDDLADDPDLVVVPGGGWTDGAKHGARAEVERGALPDAIAERHRNGASVASVCTGGMILAAAGVLDGRPATTHHGAIDDLRETAANVVDARVVDDGDVLTAGGVTSGLDLALWLVERDFGADTAETVAREMEYERRDEVYRAN</sequence>
<accession>M0N240</accession>
<organism evidence="2 3">
    <name type="scientific">Halococcus salifodinae DSM 8989</name>
    <dbReference type="NCBI Taxonomy" id="1227456"/>
    <lineage>
        <taxon>Archaea</taxon>
        <taxon>Methanobacteriati</taxon>
        <taxon>Methanobacteriota</taxon>
        <taxon>Stenosarchaea group</taxon>
        <taxon>Halobacteria</taxon>
        <taxon>Halobacteriales</taxon>
        <taxon>Halococcaceae</taxon>
        <taxon>Halococcus</taxon>
    </lineage>
</organism>
<evidence type="ECO:0000313" key="2">
    <source>
        <dbReference type="EMBL" id="EMA50780.1"/>
    </source>
</evidence>
<dbReference type="OrthoDB" id="8348at2157"/>
<dbReference type="AlphaFoldDB" id="M0N240"/>
<dbReference type="CDD" id="cd03139">
    <property type="entry name" value="GATase1_PfpI_2"/>
    <property type="match status" value="1"/>
</dbReference>
<dbReference type="Pfam" id="PF01965">
    <property type="entry name" value="DJ-1_PfpI"/>
    <property type="match status" value="1"/>
</dbReference>
<dbReference type="RefSeq" id="WP_005044358.1">
    <property type="nucleotide sequence ID" value="NZ_AOME01000070.1"/>
</dbReference>
<dbReference type="PATRIC" id="fig|1227456.3.peg.2821"/>
<evidence type="ECO:0000259" key="1">
    <source>
        <dbReference type="Pfam" id="PF01965"/>
    </source>
</evidence>
<dbReference type="PANTHER" id="PTHR43130">
    <property type="entry name" value="ARAC-FAMILY TRANSCRIPTIONAL REGULATOR"/>
    <property type="match status" value="1"/>
</dbReference>
<dbReference type="InterPro" id="IPR052158">
    <property type="entry name" value="INH-QAR"/>
</dbReference>